<feature type="transmembrane region" description="Helical" evidence="1">
    <location>
        <begin position="95"/>
        <end position="121"/>
    </location>
</feature>
<feature type="transmembrane region" description="Helical" evidence="1">
    <location>
        <begin position="64"/>
        <end position="83"/>
    </location>
</feature>
<evidence type="ECO:0000256" key="1">
    <source>
        <dbReference type="SAM" id="Phobius"/>
    </source>
</evidence>
<proteinExistence type="predicted"/>
<dbReference type="InterPro" id="IPR009793">
    <property type="entry name" value="DUF1361"/>
</dbReference>
<sequence length="216" mass="24936">MKLHISGLSKMLLLSCMFTMVLLFIRIIWTGQPDYGFYPWNTFLAAIPYIMGCRLQQYNKLGPGAFATAVIWLLFLPNAPYLLTDIFHFEERPGFPVWFDMIMVSSGSWNGLILGVISLMQFETFLAKLVKPFWVKVGMFTGLLLCSYGIFIGRYLRFNSWDVFTSPKMIISSSAHHFLLPHHYISLWAFTFLFTVLLCVVYFTVKKLPRLLQAGQ</sequence>
<dbReference type="RefSeq" id="WP_078831242.1">
    <property type="nucleotide sequence ID" value="NZ_FUWH01000004.1"/>
</dbReference>
<name>A0A1T4NJD4_9BACT</name>
<dbReference type="STRING" id="413434.SAMN04488132_104280"/>
<keyword evidence="1" id="KW-1133">Transmembrane helix</keyword>
<dbReference type="AlphaFoldDB" id="A0A1T4NJD4"/>
<evidence type="ECO:0000313" key="2">
    <source>
        <dbReference type="EMBL" id="SJZ79147.1"/>
    </source>
</evidence>
<feature type="transmembrane region" description="Helical" evidence="1">
    <location>
        <begin position="12"/>
        <end position="29"/>
    </location>
</feature>
<keyword evidence="1" id="KW-0812">Transmembrane</keyword>
<feature type="transmembrane region" description="Helical" evidence="1">
    <location>
        <begin position="133"/>
        <end position="156"/>
    </location>
</feature>
<protein>
    <submittedName>
        <fullName evidence="2">Uncharacterized membrane protein</fullName>
    </submittedName>
</protein>
<keyword evidence="3" id="KW-1185">Reference proteome</keyword>
<accession>A0A1T4NJD4</accession>
<evidence type="ECO:0000313" key="3">
    <source>
        <dbReference type="Proteomes" id="UP000190888"/>
    </source>
</evidence>
<feature type="transmembrane region" description="Helical" evidence="1">
    <location>
        <begin position="185"/>
        <end position="205"/>
    </location>
</feature>
<organism evidence="2 3">
    <name type="scientific">Sediminibacterium ginsengisoli</name>
    <dbReference type="NCBI Taxonomy" id="413434"/>
    <lineage>
        <taxon>Bacteria</taxon>
        <taxon>Pseudomonadati</taxon>
        <taxon>Bacteroidota</taxon>
        <taxon>Chitinophagia</taxon>
        <taxon>Chitinophagales</taxon>
        <taxon>Chitinophagaceae</taxon>
        <taxon>Sediminibacterium</taxon>
    </lineage>
</organism>
<keyword evidence="1" id="KW-0472">Membrane</keyword>
<dbReference type="Proteomes" id="UP000190888">
    <property type="component" value="Unassembled WGS sequence"/>
</dbReference>
<dbReference type="Pfam" id="PF07099">
    <property type="entry name" value="DUF1361"/>
    <property type="match status" value="1"/>
</dbReference>
<gene>
    <name evidence="2" type="ORF">SAMN04488132_104280</name>
</gene>
<feature type="transmembrane region" description="Helical" evidence="1">
    <location>
        <begin position="35"/>
        <end position="52"/>
    </location>
</feature>
<dbReference type="OrthoDB" id="4540541at2"/>
<reference evidence="2 3" key="1">
    <citation type="submission" date="2017-02" db="EMBL/GenBank/DDBJ databases">
        <authorList>
            <person name="Peterson S.W."/>
        </authorList>
    </citation>
    <scope>NUCLEOTIDE SEQUENCE [LARGE SCALE GENOMIC DNA]</scope>
    <source>
        <strain evidence="2 3">DSM 22335</strain>
    </source>
</reference>
<dbReference type="EMBL" id="FUWH01000004">
    <property type="protein sequence ID" value="SJZ79147.1"/>
    <property type="molecule type" value="Genomic_DNA"/>
</dbReference>